<comment type="caution">
    <text evidence="1">The sequence shown here is derived from an EMBL/GenBank/DDBJ whole genome shotgun (WGS) entry which is preliminary data.</text>
</comment>
<dbReference type="AlphaFoldDB" id="A0AAD9M3M1"/>
<reference evidence="1" key="1">
    <citation type="submission" date="2021-06" db="EMBL/GenBank/DDBJ databases">
        <title>Comparative genomics, transcriptomics and evolutionary studies reveal genomic signatures of adaptation to plant cell wall in hemibiotrophic fungi.</title>
        <authorList>
            <consortium name="DOE Joint Genome Institute"/>
            <person name="Baroncelli R."/>
            <person name="Diaz J.F."/>
            <person name="Benocci T."/>
            <person name="Peng M."/>
            <person name="Battaglia E."/>
            <person name="Haridas S."/>
            <person name="Andreopoulos W."/>
            <person name="Labutti K."/>
            <person name="Pangilinan J."/>
            <person name="Floch G.L."/>
            <person name="Makela M.R."/>
            <person name="Henrissat B."/>
            <person name="Grigoriev I.V."/>
            <person name="Crouch J.A."/>
            <person name="De Vries R.P."/>
            <person name="Sukno S.A."/>
            <person name="Thon M.R."/>
        </authorList>
    </citation>
    <scope>NUCLEOTIDE SEQUENCE</scope>
    <source>
        <strain evidence="1">MAFF235873</strain>
    </source>
</reference>
<keyword evidence="2" id="KW-1185">Reference proteome</keyword>
<proteinExistence type="predicted"/>
<dbReference type="EMBL" id="MU842824">
    <property type="protein sequence ID" value="KAK2033116.1"/>
    <property type="molecule type" value="Genomic_DNA"/>
</dbReference>
<evidence type="ECO:0000313" key="1">
    <source>
        <dbReference type="EMBL" id="KAK2033116.1"/>
    </source>
</evidence>
<sequence>MWVPRFLSGRTFWTPASAALGVREPMVAASSFLPVVWSRYVATLSTYLGTEILLTPT</sequence>
<gene>
    <name evidence="1" type="ORF">LX32DRAFT_116022</name>
</gene>
<evidence type="ECO:0000313" key="2">
    <source>
        <dbReference type="Proteomes" id="UP001232148"/>
    </source>
</evidence>
<dbReference type="Proteomes" id="UP001232148">
    <property type="component" value="Unassembled WGS sequence"/>
</dbReference>
<organism evidence="1 2">
    <name type="scientific">Colletotrichum zoysiae</name>
    <dbReference type="NCBI Taxonomy" id="1216348"/>
    <lineage>
        <taxon>Eukaryota</taxon>
        <taxon>Fungi</taxon>
        <taxon>Dikarya</taxon>
        <taxon>Ascomycota</taxon>
        <taxon>Pezizomycotina</taxon>
        <taxon>Sordariomycetes</taxon>
        <taxon>Hypocreomycetidae</taxon>
        <taxon>Glomerellales</taxon>
        <taxon>Glomerellaceae</taxon>
        <taxon>Colletotrichum</taxon>
        <taxon>Colletotrichum graminicola species complex</taxon>
    </lineage>
</organism>
<protein>
    <submittedName>
        <fullName evidence="1">Uncharacterized protein</fullName>
    </submittedName>
</protein>
<accession>A0AAD9M3M1</accession>
<name>A0AAD9M3M1_9PEZI</name>